<dbReference type="InterPro" id="IPR041237">
    <property type="entry name" value="BspA_v"/>
</dbReference>
<reference evidence="2" key="1">
    <citation type="submission" date="2017-05" db="EMBL/GenBank/DDBJ databases">
        <title>The Genome Sequence of Enterococcus sp. 9E7_DIV0242.</title>
        <authorList>
            <consortium name="The Broad Institute Genomics Platform"/>
            <consortium name="The Broad Institute Genomic Center for Infectious Diseases"/>
            <person name="Earl A."/>
            <person name="Manson A."/>
            <person name="Schwartman J."/>
            <person name="Gilmore M."/>
            <person name="Abouelleil A."/>
            <person name="Cao P."/>
            <person name="Chapman S."/>
            <person name="Cusick C."/>
            <person name="Shea T."/>
            <person name="Young S."/>
            <person name="Neafsey D."/>
            <person name="Nusbaum C."/>
            <person name="Birren B."/>
        </authorList>
    </citation>
    <scope>NUCLEOTIDE SEQUENCE [LARGE SCALE GENOMIC DNA]</scope>
    <source>
        <strain evidence="2">9E7_DIV0242</strain>
    </source>
</reference>
<dbReference type="RefSeq" id="WP_086350257.1">
    <property type="nucleotide sequence ID" value="NZ_CP147247.1"/>
</dbReference>
<name>A0A242K249_9ENTE</name>
<dbReference type="Proteomes" id="UP000195141">
    <property type="component" value="Chromosome"/>
</dbReference>
<dbReference type="EMBL" id="NGMM01000006">
    <property type="protein sequence ID" value="OTP12668.1"/>
    <property type="molecule type" value="Genomic_DNA"/>
</dbReference>
<evidence type="ECO:0000313" key="4">
    <source>
        <dbReference type="Proteomes" id="UP000195141"/>
    </source>
</evidence>
<dbReference type="Pfam" id="PF18220">
    <property type="entry name" value="BspA_v"/>
    <property type="match status" value="1"/>
</dbReference>
<proteinExistence type="predicted"/>
<dbReference type="OrthoDB" id="2178790at2"/>
<feature type="domain" description="Adhesin BspA variable" evidence="1">
    <location>
        <begin position="171"/>
        <end position="283"/>
    </location>
</feature>
<dbReference type="EMBL" id="CP147247">
    <property type="protein sequence ID" value="WYJ89558.1"/>
    <property type="molecule type" value="Genomic_DNA"/>
</dbReference>
<accession>A0A242K249</accession>
<evidence type="ECO:0000313" key="2">
    <source>
        <dbReference type="EMBL" id="OTP12668.1"/>
    </source>
</evidence>
<reference evidence="3" key="3">
    <citation type="submission" date="2024-03" db="EMBL/GenBank/DDBJ databases">
        <title>The Genome Sequence of Enterococcus sp. DIV0242b.</title>
        <authorList>
            <consortium name="The Broad Institute Genomics Platform"/>
            <consortium name="The Broad Institute Microbial Omics Core"/>
            <consortium name="The Broad Institute Genomic Center for Infectious Diseases"/>
            <person name="Earl A."/>
            <person name="Manson A."/>
            <person name="Gilmore M."/>
            <person name="Schwartman J."/>
            <person name="Shea T."/>
            <person name="Abouelleil A."/>
            <person name="Cao P."/>
            <person name="Chapman S."/>
            <person name="Cusick C."/>
            <person name="Young S."/>
            <person name="Neafsey D."/>
            <person name="Nusbaum C."/>
            <person name="Birren B."/>
        </authorList>
    </citation>
    <scope>NUCLEOTIDE SEQUENCE</scope>
    <source>
        <strain evidence="3">9E7_DIV0242</strain>
    </source>
</reference>
<reference evidence="3" key="2">
    <citation type="submission" date="2017-05" db="EMBL/GenBank/DDBJ databases">
        <authorList>
            <consortium name="The Broad Institute Genomics Platform"/>
            <consortium name="The Broad Institute Genomic Center for Infectious Diseases"/>
            <person name="Earl A."/>
            <person name="Manson A."/>
            <person name="Schwartman J."/>
            <person name="Gilmore M."/>
            <person name="Abouelleil A."/>
            <person name="Cao P."/>
            <person name="Chapman S."/>
            <person name="Cusick C."/>
            <person name="Shea T."/>
            <person name="Young S."/>
            <person name="Neafsey D."/>
            <person name="Nusbaum C."/>
            <person name="Birren B."/>
        </authorList>
    </citation>
    <scope>NUCLEOTIDE SEQUENCE</scope>
    <source>
        <strain evidence="3">9E7_DIV0242</strain>
    </source>
</reference>
<evidence type="ECO:0000259" key="1">
    <source>
        <dbReference type="Pfam" id="PF18220"/>
    </source>
</evidence>
<gene>
    <name evidence="3" type="ORF">A5888_001280</name>
    <name evidence="2" type="ORF">A5888_003246</name>
</gene>
<organism evidence="2">
    <name type="scientific">Candidatus Enterococcus clewellii</name>
    <dbReference type="NCBI Taxonomy" id="1834193"/>
    <lineage>
        <taxon>Bacteria</taxon>
        <taxon>Bacillati</taxon>
        <taxon>Bacillota</taxon>
        <taxon>Bacilli</taxon>
        <taxon>Lactobacillales</taxon>
        <taxon>Enterococcaceae</taxon>
        <taxon>Enterococcus</taxon>
    </lineage>
</organism>
<sequence>MAEHCEACENLKEYAANFIINGITDRECNSLQKDTGLNPKLPVLHNNCEDLNDLNDCLLGALGDTLAEYDVCDWKEFMSKLMTNLQLLNKAMICSECGQWVKIHELEDSINKLWEKMAKVEAALDALAAQNWEVNGHYQIEYSTPGMSVSIDRSTGNFVFVWSDWLNASYTQRLGRGQVTGKVNFGMGQQSGLNAKWQIRSVTINTCSYTTDNVSGVNTFVINLYVKDDSETQIYQRTHNAMASFTDSINKTIPISMNGVVTPGTSSGKIQFCEVFNDNTASTLDDRANVQIEFVNNNRVALPPYI</sequence>
<keyword evidence="4" id="KW-1185">Reference proteome</keyword>
<evidence type="ECO:0000313" key="3">
    <source>
        <dbReference type="EMBL" id="WYJ89558.1"/>
    </source>
</evidence>
<protein>
    <recommendedName>
        <fullName evidence="1">Adhesin BspA variable domain-containing protein</fullName>
    </recommendedName>
</protein>
<dbReference type="AlphaFoldDB" id="A0A242K249"/>